<evidence type="ECO:0000313" key="2">
    <source>
        <dbReference type="EMBL" id="KAF3427145.1"/>
    </source>
</evidence>
<dbReference type="EMBL" id="WNWW01000275">
    <property type="protein sequence ID" value="KAF3427145.1"/>
    <property type="molecule type" value="Genomic_DNA"/>
</dbReference>
<evidence type="ECO:0000256" key="1">
    <source>
        <dbReference type="SAM" id="SignalP"/>
    </source>
</evidence>
<keyword evidence="1" id="KW-0732">Signal</keyword>
<evidence type="ECO:0000313" key="3">
    <source>
        <dbReference type="Proteomes" id="UP000655588"/>
    </source>
</evidence>
<name>A0A833S9F0_9HYME</name>
<gene>
    <name evidence="2" type="ORF">E2986_13289</name>
</gene>
<keyword evidence="3" id="KW-1185">Reference proteome</keyword>
<feature type="signal peptide" evidence="1">
    <location>
        <begin position="1"/>
        <end position="18"/>
    </location>
</feature>
<organism evidence="2 3">
    <name type="scientific">Frieseomelitta varia</name>
    <dbReference type="NCBI Taxonomy" id="561572"/>
    <lineage>
        <taxon>Eukaryota</taxon>
        <taxon>Metazoa</taxon>
        <taxon>Ecdysozoa</taxon>
        <taxon>Arthropoda</taxon>
        <taxon>Hexapoda</taxon>
        <taxon>Insecta</taxon>
        <taxon>Pterygota</taxon>
        <taxon>Neoptera</taxon>
        <taxon>Endopterygota</taxon>
        <taxon>Hymenoptera</taxon>
        <taxon>Apocrita</taxon>
        <taxon>Aculeata</taxon>
        <taxon>Apoidea</taxon>
        <taxon>Anthophila</taxon>
        <taxon>Apidae</taxon>
        <taxon>Frieseomelitta</taxon>
    </lineage>
</organism>
<dbReference type="Proteomes" id="UP000655588">
    <property type="component" value="Unassembled WGS sequence"/>
</dbReference>
<sequence>MFLKLFQAFLIIVDPASSAREQRDVDPKLQYPFSFRGFLTSVRWRSNGTSRVSVASVYTAFNLPLLSSKAIKQYDSLKSGVEFGEGVDNFVL</sequence>
<accession>A0A833S9F0</accession>
<proteinExistence type="predicted"/>
<protein>
    <submittedName>
        <fullName evidence="2">Uncharacterized protein</fullName>
    </submittedName>
</protein>
<feature type="chain" id="PRO_5032418670" evidence="1">
    <location>
        <begin position="19"/>
        <end position="92"/>
    </location>
</feature>
<reference evidence="2" key="1">
    <citation type="submission" date="2019-11" db="EMBL/GenBank/DDBJ databases">
        <title>The nuclear and mitochondrial genomes of Frieseomelitta varia - a highly eusocial stingless bee (Meliponini) with a permanently sterile worker caste.</title>
        <authorList>
            <person name="Freitas F.C.P."/>
            <person name="Lourenco A.P."/>
            <person name="Nunes F.M.F."/>
            <person name="Paschoal A.R."/>
            <person name="Abreu F.C.P."/>
            <person name="Barbin F.O."/>
            <person name="Bataglia L."/>
            <person name="Cardoso-Junior C.A.M."/>
            <person name="Cervoni M.S."/>
            <person name="Silva S.R."/>
            <person name="Dalarmi F."/>
            <person name="Del Lama M.A."/>
            <person name="Depintor T.S."/>
            <person name="Ferreira K.M."/>
            <person name="Goria P.S."/>
            <person name="Jaskot M.C."/>
            <person name="Lago D.C."/>
            <person name="Luna-Lucena D."/>
            <person name="Moda L.M."/>
            <person name="Nascimento L."/>
            <person name="Pedrino M."/>
            <person name="Rabico F.O."/>
            <person name="Sanches F.C."/>
            <person name="Santos D.E."/>
            <person name="Santos C.G."/>
            <person name="Vieira J."/>
            <person name="Lopes T.F."/>
            <person name="Barchuk A.R."/>
            <person name="Hartfelder K."/>
            <person name="Simoes Z.L.P."/>
            <person name="Bitondi M.M.G."/>
            <person name="Pinheiro D.G."/>
        </authorList>
    </citation>
    <scope>NUCLEOTIDE SEQUENCE</scope>
    <source>
        <strain evidence="2">USP_RPSP 00005682</strain>
        <tissue evidence="2">Whole individual</tissue>
    </source>
</reference>
<comment type="caution">
    <text evidence="2">The sequence shown here is derived from an EMBL/GenBank/DDBJ whole genome shotgun (WGS) entry which is preliminary data.</text>
</comment>
<dbReference type="AlphaFoldDB" id="A0A833S9F0"/>